<keyword evidence="3 6" id="KW-0436">Ligase</keyword>
<dbReference type="GO" id="GO:0016874">
    <property type="term" value="F:ligase activity"/>
    <property type="evidence" value="ECO:0007669"/>
    <property type="project" value="UniProtKB-KW"/>
</dbReference>
<dbReference type="Proteomes" id="UP001551675">
    <property type="component" value="Unassembled WGS sequence"/>
</dbReference>
<comment type="similarity">
    <text evidence="1">Belongs to the ATP-dependent DNA ligase family.</text>
</comment>
<dbReference type="SUPFAM" id="SSF56091">
    <property type="entry name" value="DNA ligase/mRNA capping enzyme, catalytic domain"/>
    <property type="match status" value="1"/>
</dbReference>
<dbReference type="Gene3D" id="2.40.50.140">
    <property type="entry name" value="Nucleic acid-binding proteins"/>
    <property type="match status" value="1"/>
</dbReference>
<dbReference type="Gene3D" id="3.30.470.30">
    <property type="entry name" value="DNA ligase/mRNA capping enzyme"/>
    <property type="match status" value="1"/>
</dbReference>
<dbReference type="InterPro" id="IPR014146">
    <property type="entry name" value="LigD_ligase_dom"/>
</dbReference>
<dbReference type="PANTHER" id="PTHR45674:SF4">
    <property type="entry name" value="DNA LIGASE 1"/>
    <property type="match status" value="1"/>
</dbReference>
<dbReference type="SUPFAM" id="SSF50249">
    <property type="entry name" value="Nucleic acid-binding proteins"/>
    <property type="match status" value="1"/>
</dbReference>
<dbReference type="InterPro" id="IPR050191">
    <property type="entry name" value="ATP-dep_DNA_ligase"/>
</dbReference>
<evidence type="ECO:0000256" key="1">
    <source>
        <dbReference type="ARBA" id="ARBA00007572"/>
    </source>
</evidence>
<dbReference type="RefSeq" id="WP_061257193.1">
    <property type="nucleotide sequence ID" value="NZ_JBFALK010000023.1"/>
</dbReference>
<name>A0ABV3GPR1_MICGL</name>
<evidence type="ECO:0000256" key="3">
    <source>
        <dbReference type="ARBA" id="ARBA00022598"/>
    </source>
</evidence>
<evidence type="ECO:0000259" key="5">
    <source>
        <dbReference type="PROSITE" id="PS50160"/>
    </source>
</evidence>
<dbReference type="InterPro" id="IPR012340">
    <property type="entry name" value="NA-bd_OB-fold"/>
</dbReference>
<organism evidence="6 7">
    <name type="scientific">Microtetraspora glauca</name>
    <dbReference type="NCBI Taxonomy" id="1996"/>
    <lineage>
        <taxon>Bacteria</taxon>
        <taxon>Bacillati</taxon>
        <taxon>Actinomycetota</taxon>
        <taxon>Actinomycetes</taxon>
        <taxon>Streptosporangiales</taxon>
        <taxon>Streptosporangiaceae</taxon>
        <taxon>Microtetraspora</taxon>
    </lineage>
</organism>
<dbReference type="EMBL" id="JBFALK010000023">
    <property type="protein sequence ID" value="MEV0973633.1"/>
    <property type="molecule type" value="Genomic_DNA"/>
</dbReference>
<dbReference type="Pfam" id="PF01068">
    <property type="entry name" value="DNA_ligase_A_M"/>
    <property type="match status" value="1"/>
</dbReference>
<dbReference type="CDD" id="cd07971">
    <property type="entry name" value="OBF_DNA_ligase_LigD"/>
    <property type="match status" value="1"/>
</dbReference>
<proteinExistence type="inferred from homology"/>
<gene>
    <name evidence="6" type="primary">ligD</name>
    <name evidence="6" type="ORF">AB0I59_33950</name>
</gene>
<comment type="catalytic activity">
    <reaction evidence="4">
        <text>ATP + (deoxyribonucleotide)n-3'-hydroxyl + 5'-phospho-(deoxyribonucleotide)m = (deoxyribonucleotide)n+m + AMP + diphosphate.</text>
        <dbReference type="EC" id="6.5.1.1"/>
    </reaction>
</comment>
<comment type="caution">
    <text evidence="6">The sequence shown here is derived from an EMBL/GenBank/DDBJ whole genome shotgun (WGS) entry which is preliminary data.</text>
</comment>
<dbReference type="Gene3D" id="3.30.1490.70">
    <property type="match status" value="1"/>
</dbReference>
<evidence type="ECO:0000256" key="2">
    <source>
        <dbReference type="ARBA" id="ARBA00012727"/>
    </source>
</evidence>
<protein>
    <recommendedName>
        <fullName evidence="2">DNA ligase (ATP)</fullName>
        <ecNumber evidence="2">6.5.1.1</ecNumber>
    </recommendedName>
</protein>
<sequence length="324" mass="35803">MGHLPAYAPMTAQLGQLPPEAQDELYGYEMKWDGVRALGYVEDGRLRLVSRNGLDVTVAYPEIGPLAHAVGDAVVLDGEIVAFGARGLPSFGALQPRMHQRDPARIRLLARAVPVTYLIFDILHLGDATTIRLPYAERRDLLERTVVAGERWDVPPHSAGGGATVFETSRELLLEGVVAKRLSSPYRPGRRSRDWLKIKHFRTQDVVIGGWKPGEGRRAEGIGSLLLGVHDEAGRLVFAGHVGTGFTEAMLAGLAERLAPLARAKSPFDDEVPREHARHARWVEPVLVGEVRYAEWTGDGRLRHPSWRGLRPDRRADDVVREPG</sequence>
<dbReference type="Pfam" id="PF04679">
    <property type="entry name" value="DNA_ligase_A_C"/>
    <property type="match status" value="1"/>
</dbReference>
<evidence type="ECO:0000313" key="7">
    <source>
        <dbReference type="Proteomes" id="UP001551675"/>
    </source>
</evidence>
<dbReference type="CDD" id="cd07906">
    <property type="entry name" value="Adenylation_DNA_ligase_LigD_LigC"/>
    <property type="match status" value="1"/>
</dbReference>
<evidence type="ECO:0000256" key="4">
    <source>
        <dbReference type="ARBA" id="ARBA00034003"/>
    </source>
</evidence>
<dbReference type="InterPro" id="IPR012309">
    <property type="entry name" value="DNA_ligase_ATP-dep_C"/>
</dbReference>
<keyword evidence="7" id="KW-1185">Reference proteome</keyword>
<dbReference type="NCBIfam" id="TIGR02779">
    <property type="entry name" value="NHEJ_ligase_lig"/>
    <property type="match status" value="1"/>
</dbReference>
<dbReference type="InterPro" id="IPR012310">
    <property type="entry name" value="DNA_ligase_ATP-dep_cent"/>
</dbReference>
<feature type="domain" description="ATP-dependent DNA ligase family profile" evidence="5">
    <location>
        <begin position="108"/>
        <end position="231"/>
    </location>
</feature>
<dbReference type="PANTHER" id="PTHR45674">
    <property type="entry name" value="DNA LIGASE 1/3 FAMILY MEMBER"/>
    <property type="match status" value="1"/>
</dbReference>
<reference evidence="6 7" key="1">
    <citation type="submission" date="2024-06" db="EMBL/GenBank/DDBJ databases">
        <title>The Natural Products Discovery Center: Release of the First 8490 Sequenced Strains for Exploring Actinobacteria Biosynthetic Diversity.</title>
        <authorList>
            <person name="Kalkreuter E."/>
            <person name="Kautsar S.A."/>
            <person name="Yang D."/>
            <person name="Bader C.D."/>
            <person name="Teijaro C.N."/>
            <person name="Fluegel L."/>
            <person name="Davis C.M."/>
            <person name="Simpson J.R."/>
            <person name="Lauterbach L."/>
            <person name="Steele A.D."/>
            <person name="Gui C."/>
            <person name="Meng S."/>
            <person name="Li G."/>
            <person name="Viehrig K."/>
            <person name="Ye F."/>
            <person name="Su P."/>
            <person name="Kiefer A.F."/>
            <person name="Nichols A."/>
            <person name="Cepeda A.J."/>
            <person name="Yan W."/>
            <person name="Fan B."/>
            <person name="Jiang Y."/>
            <person name="Adhikari A."/>
            <person name="Zheng C.-J."/>
            <person name="Schuster L."/>
            <person name="Cowan T.M."/>
            <person name="Smanski M.J."/>
            <person name="Chevrette M.G."/>
            <person name="De Carvalho L.P.S."/>
            <person name="Shen B."/>
        </authorList>
    </citation>
    <scope>NUCLEOTIDE SEQUENCE [LARGE SCALE GENOMIC DNA]</scope>
    <source>
        <strain evidence="6 7">NPDC050100</strain>
    </source>
</reference>
<dbReference type="EC" id="6.5.1.1" evidence="2"/>
<evidence type="ECO:0000313" key="6">
    <source>
        <dbReference type="EMBL" id="MEV0973633.1"/>
    </source>
</evidence>
<accession>A0ABV3GPR1</accession>
<dbReference type="PROSITE" id="PS50160">
    <property type="entry name" value="DNA_LIGASE_A3"/>
    <property type="match status" value="1"/>
</dbReference>